<feature type="signal peptide" evidence="1">
    <location>
        <begin position="1"/>
        <end position="33"/>
    </location>
</feature>
<gene>
    <name evidence="2" type="ordered locus">Cyan7822_1100</name>
</gene>
<accession>E0UEX7</accession>
<dbReference type="NCBIfam" id="NF033208">
    <property type="entry name" value="choice_anch_E"/>
    <property type="match status" value="1"/>
</dbReference>
<sequence>MKKAYLYLNKAKFIAIAATASVGSLAVASSANAALLFSDTAGFTNQLTELSGSPSLTLHKFNPGSKFNVTSVVVSLNGTIRSNGTVTNNAAQAQTFTALTQVAQFDLTPNAGAPAALQTLQPFSPYAVIGSKKYTNLASHASSAFGPFTVSGTDSATYTGSDINGFLGTGTFSLDPFTEIFTSFGGGGGNVSSSIQTYADASLSIEYYGEEKLNPNPGPTTPEPSLLIGLSSISLLSLFKRKGNAHN</sequence>
<keyword evidence="1" id="KW-0732">Signal</keyword>
<protein>
    <recommendedName>
        <fullName evidence="4">PEP-CTERM protein-sorting domain-containing protein</fullName>
    </recommendedName>
</protein>
<keyword evidence="3" id="KW-1185">Reference proteome</keyword>
<organism evidence="2 3">
    <name type="scientific">Gloeothece verrucosa (strain PCC 7822)</name>
    <name type="common">Cyanothece sp. (strain PCC 7822)</name>
    <dbReference type="NCBI Taxonomy" id="497965"/>
    <lineage>
        <taxon>Bacteria</taxon>
        <taxon>Bacillati</taxon>
        <taxon>Cyanobacteriota</taxon>
        <taxon>Cyanophyceae</taxon>
        <taxon>Oscillatoriophycideae</taxon>
        <taxon>Chroococcales</taxon>
        <taxon>Aphanothecaceae</taxon>
        <taxon>Gloeothece</taxon>
        <taxon>Gloeothece verrucosa</taxon>
    </lineage>
</organism>
<dbReference type="HOGENOM" id="CLU_1123100_0_0_3"/>
<dbReference type="RefSeq" id="WP_013321214.1">
    <property type="nucleotide sequence ID" value="NC_014501.1"/>
</dbReference>
<name>E0UEX7_GLOV7</name>
<dbReference type="KEGG" id="cyj:Cyan7822_1100"/>
<proteinExistence type="predicted"/>
<dbReference type="Proteomes" id="UP000008206">
    <property type="component" value="Chromosome"/>
</dbReference>
<dbReference type="EMBL" id="CP002198">
    <property type="protein sequence ID" value="ADN13107.1"/>
    <property type="molecule type" value="Genomic_DNA"/>
</dbReference>
<evidence type="ECO:0000256" key="1">
    <source>
        <dbReference type="SAM" id="SignalP"/>
    </source>
</evidence>
<dbReference type="OrthoDB" id="10013474at2"/>
<feature type="chain" id="PRO_5003141303" description="PEP-CTERM protein-sorting domain-containing protein" evidence="1">
    <location>
        <begin position="34"/>
        <end position="247"/>
    </location>
</feature>
<dbReference type="AlphaFoldDB" id="E0UEX7"/>
<evidence type="ECO:0000313" key="2">
    <source>
        <dbReference type="EMBL" id="ADN13107.1"/>
    </source>
</evidence>
<evidence type="ECO:0008006" key="4">
    <source>
        <dbReference type="Google" id="ProtNLM"/>
    </source>
</evidence>
<reference evidence="3" key="1">
    <citation type="journal article" date="2011" name="MBio">
        <title>Novel metabolic attributes of the genus Cyanothece, comprising a group of unicellular nitrogen-fixing Cyanobacteria.</title>
        <authorList>
            <person name="Bandyopadhyay A."/>
            <person name="Elvitigala T."/>
            <person name="Welsh E."/>
            <person name="Stockel J."/>
            <person name="Liberton M."/>
            <person name="Min H."/>
            <person name="Sherman L.A."/>
            <person name="Pakrasi H.B."/>
        </authorList>
    </citation>
    <scope>NUCLEOTIDE SEQUENCE [LARGE SCALE GENOMIC DNA]</scope>
    <source>
        <strain evidence="3">PCC 7822</strain>
    </source>
</reference>
<evidence type="ECO:0000313" key="3">
    <source>
        <dbReference type="Proteomes" id="UP000008206"/>
    </source>
</evidence>